<proteinExistence type="predicted"/>
<dbReference type="PANTHER" id="PTHR43280">
    <property type="entry name" value="ARAC-FAMILY TRANSCRIPTIONAL REGULATOR"/>
    <property type="match status" value="1"/>
</dbReference>
<dbReference type="SUPFAM" id="SSF46689">
    <property type="entry name" value="Homeodomain-like"/>
    <property type="match status" value="2"/>
</dbReference>
<dbReference type="PROSITE" id="PS01124">
    <property type="entry name" value="HTH_ARAC_FAMILY_2"/>
    <property type="match status" value="1"/>
</dbReference>
<dbReference type="Gene3D" id="2.60.120.10">
    <property type="entry name" value="Jelly Rolls"/>
    <property type="match status" value="1"/>
</dbReference>
<organism evidence="5 6">
    <name type="scientific">Candidatus Fimiplasma intestinipullorum</name>
    <dbReference type="NCBI Taxonomy" id="2840825"/>
    <lineage>
        <taxon>Bacteria</taxon>
        <taxon>Bacillati</taxon>
        <taxon>Bacillota</taxon>
        <taxon>Clostridia</taxon>
        <taxon>Eubacteriales</taxon>
        <taxon>Candidatus Fimiplasma</taxon>
    </lineage>
</organism>
<keyword evidence="1" id="KW-0805">Transcription regulation</keyword>
<evidence type="ECO:0000256" key="2">
    <source>
        <dbReference type="ARBA" id="ARBA00023125"/>
    </source>
</evidence>
<dbReference type="Gene3D" id="1.10.10.60">
    <property type="entry name" value="Homeodomain-like"/>
    <property type="match status" value="2"/>
</dbReference>
<dbReference type="SMART" id="SM00342">
    <property type="entry name" value="HTH_ARAC"/>
    <property type="match status" value="1"/>
</dbReference>
<protein>
    <submittedName>
        <fullName evidence="5">AraC family transcriptional regulator</fullName>
    </submittedName>
</protein>
<dbReference type="Pfam" id="PF12833">
    <property type="entry name" value="HTH_18"/>
    <property type="match status" value="1"/>
</dbReference>
<gene>
    <name evidence="5" type="ORF">IAD15_03680</name>
</gene>
<reference evidence="5" key="1">
    <citation type="submission" date="2020-10" db="EMBL/GenBank/DDBJ databases">
        <authorList>
            <person name="Gilroy R."/>
        </authorList>
    </citation>
    <scope>NUCLEOTIDE SEQUENCE</scope>
    <source>
        <strain evidence="5">CHK195-11698</strain>
    </source>
</reference>
<dbReference type="PANTHER" id="PTHR43280:SF2">
    <property type="entry name" value="HTH-TYPE TRANSCRIPTIONAL REGULATOR EXSA"/>
    <property type="match status" value="1"/>
</dbReference>
<accession>A0A9D1L0K6</accession>
<comment type="caution">
    <text evidence="5">The sequence shown here is derived from an EMBL/GenBank/DDBJ whole genome shotgun (WGS) entry which is preliminary data.</text>
</comment>
<evidence type="ECO:0000259" key="4">
    <source>
        <dbReference type="PROSITE" id="PS01124"/>
    </source>
</evidence>
<dbReference type="AlphaFoldDB" id="A0A9D1L0K6"/>
<dbReference type="GO" id="GO:0043565">
    <property type="term" value="F:sequence-specific DNA binding"/>
    <property type="evidence" value="ECO:0007669"/>
    <property type="project" value="InterPro"/>
</dbReference>
<dbReference type="InterPro" id="IPR013096">
    <property type="entry name" value="Cupin_2"/>
</dbReference>
<dbReference type="EMBL" id="DVMJ01000027">
    <property type="protein sequence ID" value="HIU13151.1"/>
    <property type="molecule type" value="Genomic_DNA"/>
</dbReference>
<dbReference type="InterPro" id="IPR009057">
    <property type="entry name" value="Homeodomain-like_sf"/>
</dbReference>
<dbReference type="InterPro" id="IPR018062">
    <property type="entry name" value="HTH_AraC-typ_CS"/>
</dbReference>
<evidence type="ECO:0000256" key="3">
    <source>
        <dbReference type="ARBA" id="ARBA00023163"/>
    </source>
</evidence>
<feature type="domain" description="HTH araC/xylS-type" evidence="4">
    <location>
        <begin position="164"/>
        <end position="262"/>
    </location>
</feature>
<dbReference type="SUPFAM" id="SSF51182">
    <property type="entry name" value="RmlC-like cupins"/>
    <property type="match status" value="1"/>
</dbReference>
<evidence type="ECO:0000313" key="6">
    <source>
        <dbReference type="Proteomes" id="UP000824175"/>
    </source>
</evidence>
<reference evidence="5" key="2">
    <citation type="journal article" date="2021" name="PeerJ">
        <title>Extensive microbial diversity within the chicken gut microbiome revealed by metagenomics and culture.</title>
        <authorList>
            <person name="Gilroy R."/>
            <person name="Ravi A."/>
            <person name="Getino M."/>
            <person name="Pursley I."/>
            <person name="Horton D.L."/>
            <person name="Alikhan N.F."/>
            <person name="Baker D."/>
            <person name="Gharbi K."/>
            <person name="Hall N."/>
            <person name="Watson M."/>
            <person name="Adriaenssens E.M."/>
            <person name="Foster-Nyarko E."/>
            <person name="Jarju S."/>
            <person name="Secka A."/>
            <person name="Antonio M."/>
            <person name="Oren A."/>
            <person name="Chaudhuri R.R."/>
            <person name="La Ragione R."/>
            <person name="Hildebrand F."/>
            <person name="Pallen M.J."/>
        </authorList>
    </citation>
    <scope>NUCLEOTIDE SEQUENCE</scope>
    <source>
        <strain evidence="5">CHK195-11698</strain>
    </source>
</reference>
<dbReference type="GO" id="GO:0003700">
    <property type="term" value="F:DNA-binding transcription factor activity"/>
    <property type="evidence" value="ECO:0007669"/>
    <property type="project" value="InterPro"/>
</dbReference>
<dbReference type="InterPro" id="IPR018060">
    <property type="entry name" value="HTH_AraC"/>
</dbReference>
<dbReference type="Pfam" id="PF07883">
    <property type="entry name" value="Cupin_2"/>
    <property type="match status" value="1"/>
</dbReference>
<sequence>MVIINIEANYGYAIGEHWHDRLEFIYIIDGETLVTTDENQYLLSTGDFMMIPYGAMHSNFTSKKTQKITLQIRSTYLKSICPQFDFNQIDCCSLNCHNIVEYQKYVEVISLFKDMVKMFDYKDDFEKFGFYSHLNMFLYKLGKYFYAANTEKGYHQIPYDQVLYQLLLYINGHYKENLTLNELSNHFHVSLQYLSKILKKHLHITYSEYVTNLRMNQAIYEMKNTNKDLLTILHDCGFPNKQSFIHAFKSEYQMTPSQFRRALNR</sequence>
<evidence type="ECO:0000256" key="1">
    <source>
        <dbReference type="ARBA" id="ARBA00023015"/>
    </source>
</evidence>
<evidence type="ECO:0000313" key="5">
    <source>
        <dbReference type="EMBL" id="HIU13151.1"/>
    </source>
</evidence>
<dbReference type="InterPro" id="IPR014710">
    <property type="entry name" value="RmlC-like_jellyroll"/>
</dbReference>
<keyword evidence="3" id="KW-0804">Transcription</keyword>
<keyword evidence="2" id="KW-0238">DNA-binding</keyword>
<name>A0A9D1L0K6_9FIRM</name>
<dbReference type="Proteomes" id="UP000824175">
    <property type="component" value="Unassembled WGS sequence"/>
</dbReference>
<dbReference type="PROSITE" id="PS00041">
    <property type="entry name" value="HTH_ARAC_FAMILY_1"/>
    <property type="match status" value="1"/>
</dbReference>
<dbReference type="InterPro" id="IPR011051">
    <property type="entry name" value="RmlC_Cupin_sf"/>
</dbReference>